<feature type="region of interest" description="Disordered" evidence="1">
    <location>
        <begin position="51"/>
        <end position="78"/>
    </location>
</feature>
<feature type="transmembrane region" description="Helical" evidence="2">
    <location>
        <begin position="20"/>
        <end position="40"/>
    </location>
</feature>
<gene>
    <name evidence="3" type="ORF">BN13_880017</name>
</gene>
<protein>
    <submittedName>
        <fullName evidence="3">Integral membrane protein</fullName>
    </submittedName>
</protein>
<keyword evidence="2" id="KW-0812">Transmembrane</keyword>
<dbReference type="AlphaFoldDB" id="A0A077MFK2"/>
<reference evidence="3 4" key="1">
    <citation type="journal article" date="2013" name="ISME J.">
        <title>A metabolic model for members of the genus Tetrasphaera involved in enhanced biological phosphorus removal.</title>
        <authorList>
            <person name="Kristiansen R."/>
            <person name="Nguyen H.T.T."/>
            <person name="Saunders A.M."/>
            <person name="Nielsen J.L."/>
            <person name="Wimmer R."/>
            <person name="Le V.Q."/>
            <person name="McIlroy S.J."/>
            <person name="Petrovski S."/>
            <person name="Seviour R.J."/>
            <person name="Calteau A."/>
            <person name="Nielsen K.L."/>
            <person name="Nielsen P.H."/>
        </authorList>
    </citation>
    <scope>NUCLEOTIDE SEQUENCE [LARGE SCALE GENOMIC DNA]</scope>
    <source>
        <strain evidence="3 4">Ben 74</strain>
    </source>
</reference>
<evidence type="ECO:0000256" key="2">
    <source>
        <dbReference type="SAM" id="Phobius"/>
    </source>
</evidence>
<dbReference type="Proteomes" id="UP000035720">
    <property type="component" value="Unassembled WGS sequence"/>
</dbReference>
<organism evidence="3 4">
    <name type="scientific">Nostocoides jenkinsii Ben 74</name>
    <dbReference type="NCBI Taxonomy" id="1193518"/>
    <lineage>
        <taxon>Bacteria</taxon>
        <taxon>Bacillati</taxon>
        <taxon>Actinomycetota</taxon>
        <taxon>Actinomycetes</taxon>
        <taxon>Micrococcales</taxon>
        <taxon>Intrasporangiaceae</taxon>
        <taxon>Nostocoides</taxon>
    </lineage>
</organism>
<keyword evidence="2" id="KW-0472">Membrane</keyword>
<dbReference type="EMBL" id="CAJC01000203">
    <property type="protein sequence ID" value="CCI54895.1"/>
    <property type="molecule type" value="Genomic_DNA"/>
</dbReference>
<evidence type="ECO:0000313" key="3">
    <source>
        <dbReference type="EMBL" id="CCI54895.1"/>
    </source>
</evidence>
<accession>A0A077MFK2</accession>
<dbReference type="STRING" id="1193518.BN13_880017"/>
<sequence>MWLSVRAERLGDMITSLLTALLVILGVVLMAALAIVPLLLDHEAEVEVQPVRAAKRPPSRPARPLRVGQRPTALAWRG</sequence>
<evidence type="ECO:0000313" key="4">
    <source>
        <dbReference type="Proteomes" id="UP000035720"/>
    </source>
</evidence>
<evidence type="ECO:0000256" key="1">
    <source>
        <dbReference type="SAM" id="MobiDB-lite"/>
    </source>
</evidence>
<proteinExistence type="predicted"/>
<keyword evidence="2" id="KW-1133">Transmembrane helix</keyword>
<comment type="caution">
    <text evidence="3">The sequence shown here is derived from an EMBL/GenBank/DDBJ whole genome shotgun (WGS) entry which is preliminary data.</text>
</comment>
<keyword evidence="4" id="KW-1185">Reference proteome</keyword>
<name>A0A077MFK2_9MICO</name>